<name>A0ABD2Y111_9GENT</name>
<dbReference type="InterPro" id="IPR034566">
    <property type="entry name" value="MTOPVIB_plant"/>
</dbReference>
<reference evidence="1 2" key="1">
    <citation type="submission" date="2024-11" db="EMBL/GenBank/DDBJ databases">
        <title>A near-complete genome assembly of Cinchona calisaya.</title>
        <authorList>
            <person name="Lian D.C."/>
            <person name="Zhao X.W."/>
            <person name="Wei L."/>
        </authorList>
    </citation>
    <scope>NUCLEOTIDE SEQUENCE [LARGE SCALE GENOMIC DNA]</scope>
    <source>
        <tissue evidence="1">Nenye</tissue>
    </source>
</reference>
<organism evidence="1 2">
    <name type="scientific">Cinchona calisaya</name>
    <dbReference type="NCBI Taxonomy" id="153742"/>
    <lineage>
        <taxon>Eukaryota</taxon>
        <taxon>Viridiplantae</taxon>
        <taxon>Streptophyta</taxon>
        <taxon>Embryophyta</taxon>
        <taxon>Tracheophyta</taxon>
        <taxon>Spermatophyta</taxon>
        <taxon>Magnoliopsida</taxon>
        <taxon>eudicotyledons</taxon>
        <taxon>Gunneridae</taxon>
        <taxon>Pentapetalae</taxon>
        <taxon>asterids</taxon>
        <taxon>lamiids</taxon>
        <taxon>Gentianales</taxon>
        <taxon>Rubiaceae</taxon>
        <taxon>Cinchonoideae</taxon>
        <taxon>Cinchoneae</taxon>
        <taxon>Cinchona</taxon>
    </lineage>
</organism>
<dbReference type="AlphaFoldDB" id="A0ABD2Y111"/>
<dbReference type="Proteomes" id="UP001630127">
    <property type="component" value="Unassembled WGS sequence"/>
</dbReference>
<accession>A0ABD2Y111</accession>
<dbReference type="PANTHER" id="PTHR36722:SF1">
    <property type="entry name" value="TYPE 2 DNA TOPOISOMERASE 6 SUBUNIT B-LIKE"/>
    <property type="match status" value="1"/>
</dbReference>
<gene>
    <name evidence="1" type="ORF">ACH5RR_035627</name>
</gene>
<dbReference type="EMBL" id="JBJUIK010000015">
    <property type="protein sequence ID" value="KAL3501178.1"/>
    <property type="molecule type" value="Genomic_DNA"/>
</dbReference>
<evidence type="ECO:0000313" key="1">
    <source>
        <dbReference type="EMBL" id="KAL3501178.1"/>
    </source>
</evidence>
<sequence>MIAPTAGSSQEDRTVTRKSLKLALCELKEKNDGALLSDRALKIRNYAPDLAKTIAGLVMSSYDLSFKEECFSLLGLQFHNIEASGLENCIKEKIVSAISFNDRKPQRSREPAAVLFEDDCFQLEFQDEEYEEGEEISNSLDL</sequence>
<dbReference type="PANTHER" id="PTHR36722">
    <property type="entry name" value="TYPE 2 DNA TOPOISOMERASE 6 SUBUNIT B-LIKE"/>
    <property type="match status" value="1"/>
</dbReference>
<comment type="caution">
    <text evidence="1">The sequence shown here is derived from an EMBL/GenBank/DDBJ whole genome shotgun (WGS) entry which is preliminary data.</text>
</comment>
<protein>
    <submittedName>
        <fullName evidence="1">Uncharacterized protein</fullName>
    </submittedName>
</protein>
<evidence type="ECO:0000313" key="2">
    <source>
        <dbReference type="Proteomes" id="UP001630127"/>
    </source>
</evidence>
<keyword evidence="2" id="KW-1185">Reference proteome</keyword>
<proteinExistence type="predicted"/>